<dbReference type="PANTHER" id="PTHR47561:SF1">
    <property type="entry name" value="POLYSACCHARIDE DEACETYLASE FAMILY PROTEIN (AFU_ORTHOLOGUE AFUA_6G05030)"/>
    <property type="match status" value="1"/>
</dbReference>
<dbReference type="PANTHER" id="PTHR47561">
    <property type="entry name" value="POLYSACCHARIDE DEACETYLASE FAMILY PROTEIN (AFU_ORTHOLOGUE AFUA_6G05030)"/>
    <property type="match status" value="1"/>
</dbReference>
<protein>
    <submittedName>
        <fullName evidence="2">Polysaccharide deacetylase family protein</fullName>
    </submittedName>
</protein>
<dbReference type="InterPro" id="IPR002509">
    <property type="entry name" value="NODB_dom"/>
</dbReference>
<sequence length="296" mass="35228">MGKSIIFTVDLEDWFTDGRQIQVESWDNYELMIETNVYAILSLLAKHNAKATFFILGWIAYKKPRLIQEIHAMRHEVASHGYAHELVYTLSEEKFRTDVRRSKLTLEDIIGAEVIGYRAPCFSMTRWGLDILKEEGFIYDSSIVPRTYHDLYSRLYESVENPFFEIIEQFWEVSLPTLSIGPLQIPWGGGGYFRFYPYPLFIYGVRKWISSGNPYIFYIHPYDLDPEQPRRTDYSRLNRLRRYYGLKSTRNKLERLIGQFECKSIVEYYPLLQQQNNRKWETQYEEDGQLFAHSPQ</sequence>
<dbReference type="EMBL" id="JBHLVF010000038">
    <property type="protein sequence ID" value="MFC0394034.1"/>
    <property type="molecule type" value="Genomic_DNA"/>
</dbReference>
<evidence type="ECO:0000313" key="2">
    <source>
        <dbReference type="EMBL" id="MFC0394034.1"/>
    </source>
</evidence>
<dbReference type="Proteomes" id="UP001589818">
    <property type="component" value="Unassembled WGS sequence"/>
</dbReference>
<dbReference type="Pfam" id="PF11959">
    <property type="entry name" value="DUF3473"/>
    <property type="match status" value="1"/>
</dbReference>
<keyword evidence="3" id="KW-1185">Reference proteome</keyword>
<dbReference type="RefSeq" id="WP_204822695.1">
    <property type="nucleotide sequence ID" value="NZ_JANHOF010000028.1"/>
</dbReference>
<reference evidence="2 3" key="1">
    <citation type="submission" date="2024-09" db="EMBL/GenBank/DDBJ databases">
        <authorList>
            <person name="Sun Q."/>
            <person name="Mori K."/>
        </authorList>
    </citation>
    <scope>NUCLEOTIDE SEQUENCE [LARGE SCALE GENOMIC DNA]</scope>
    <source>
        <strain evidence="2 3">CCM 4839</strain>
    </source>
</reference>
<dbReference type="CDD" id="cd10941">
    <property type="entry name" value="CE4_PuuE_HpPgdA_like_2"/>
    <property type="match status" value="1"/>
</dbReference>
<proteinExistence type="predicted"/>
<dbReference type="InterPro" id="IPR022560">
    <property type="entry name" value="DUF3473"/>
</dbReference>
<feature type="domain" description="NodB homology" evidence="1">
    <location>
        <begin position="23"/>
        <end position="212"/>
    </location>
</feature>
<dbReference type="InterPro" id="IPR045235">
    <property type="entry name" value="PuuE_HpPgdA-like"/>
</dbReference>
<dbReference type="SUPFAM" id="SSF88713">
    <property type="entry name" value="Glycoside hydrolase/deacetylase"/>
    <property type="match status" value="1"/>
</dbReference>
<dbReference type="InterPro" id="IPR011330">
    <property type="entry name" value="Glyco_hydro/deAcase_b/a-brl"/>
</dbReference>
<evidence type="ECO:0000259" key="1">
    <source>
        <dbReference type="PROSITE" id="PS51677"/>
    </source>
</evidence>
<name>A0ABV6JEZ2_9BACL</name>
<dbReference type="PROSITE" id="PS51677">
    <property type="entry name" value="NODB"/>
    <property type="match status" value="1"/>
</dbReference>
<evidence type="ECO:0000313" key="3">
    <source>
        <dbReference type="Proteomes" id="UP001589818"/>
    </source>
</evidence>
<gene>
    <name evidence="2" type="ORF">ACFFJ8_22020</name>
</gene>
<accession>A0ABV6JEZ2</accession>
<organism evidence="2 3">
    <name type="scientific">Paenibacillus mendelii</name>
    <dbReference type="NCBI Taxonomy" id="206163"/>
    <lineage>
        <taxon>Bacteria</taxon>
        <taxon>Bacillati</taxon>
        <taxon>Bacillota</taxon>
        <taxon>Bacilli</taxon>
        <taxon>Bacillales</taxon>
        <taxon>Paenibacillaceae</taxon>
        <taxon>Paenibacillus</taxon>
    </lineage>
</organism>
<dbReference type="Pfam" id="PF01522">
    <property type="entry name" value="Polysacc_deac_1"/>
    <property type="match status" value="1"/>
</dbReference>
<dbReference type="Gene3D" id="3.20.20.370">
    <property type="entry name" value="Glycoside hydrolase/deacetylase"/>
    <property type="match status" value="1"/>
</dbReference>
<comment type="caution">
    <text evidence="2">The sequence shown here is derived from an EMBL/GenBank/DDBJ whole genome shotgun (WGS) entry which is preliminary data.</text>
</comment>